<sequence>MIKKIIGKIQAIRVRYIKSKWSIKRYFKSSVGFVIVLILLSLVGVFLNVKYLSIDTSFKSTAYNIISSLLIGIISSSIITLNVEYNNIKNTKQKRLSVLNKLNFELCMFHNIYTLYSAHNDRHPNGHPLLENNQHLCDKYVFLNFVVKECSKAFAEGKDYLNTIEIDTLSCILTNYHCMETVIGIDLLSMFDFDSMQHQLEDTTYDELLDDVAKEAIPELFNDIIKDLENLKLELELEGFQDVLNKGILNKYQKNC</sequence>
<dbReference type="EMBL" id="FQVI01000046">
    <property type="protein sequence ID" value="SHF58150.1"/>
    <property type="molecule type" value="Genomic_DNA"/>
</dbReference>
<accession>A0A1M5CTV6</accession>
<dbReference type="AlphaFoldDB" id="A0A1M5CTV6"/>
<keyword evidence="1" id="KW-1133">Transmembrane helix</keyword>
<organism evidence="2 3">
    <name type="scientific">Lactonifactor longoviformis DSM 17459</name>
    <dbReference type="NCBI Taxonomy" id="1122155"/>
    <lineage>
        <taxon>Bacteria</taxon>
        <taxon>Bacillati</taxon>
        <taxon>Bacillota</taxon>
        <taxon>Clostridia</taxon>
        <taxon>Eubacteriales</taxon>
        <taxon>Clostridiaceae</taxon>
        <taxon>Lactonifactor</taxon>
    </lineage>
</organism>
<dbReference type="STRING" id="1122155.SAMN02745158_04289"/>
<protein>
    <submittedName>
        <fullName evidence="2">Uncharacterized protein</fullName>
    </submittedName>
</protein>
<feature type="transmembrane region" description="Helical" evidence="1">
    <location>
        <begin position="26"/>
        <end position="49"/>
    </location>
</feature>
<keyword evidence="1" id="KW-0812">Transmembrane</keyword>
<feature type="transmembrane region" description="Helical" evidence="1">
    <location>
        <begin position="61"/>
        <end position="85"/>
    </location>
</feature>
<keyword evidence="3" id="KW-1185">Reference proteome</keyword>
<gene>
    <name evidence="2" type="ORF">SAMN02745158_04289</name>
</gene>
<dbReference type="Proteomes" id="UP000184245">
    <property type="component" value="Unassembled WGS sequence"/>
</dbReference>
<evidence type="ECO:0000313" key="2">
    <source>
        <dbReference type="EMBL" id="SHF58150.1"/>
    </source>
</evidence>
<dbReference type="RefSeq" id="WP_072854801.1">
    <property type="nucleotide sequence ID" value="NZ_FQVI01000046.1"/>
</dbReference>
<name>A0A1M5CTV6_9CLOT</name>
<proteinExistence type="predicted"/>
<keyword evidence="1" id="KW-0472">Membrane</keyword>
<reference evidence="2 3" key="1">
    <citation type="submission" date="2016-11" db="EMBL/GenBank/DDBJ databases">
        <authorList>
            <person name="Jaros S."/>
            <person name="Januszkiewicz K."/>
            <person name="Wedrychowicz H."/>
        </authorList>
    </citation>
    <scope>NUCLEOTIDE SEQUENCE [LARGE SCALE GENOMIC DNA]</scope>
    <source>
        <strain evidence="2 3">DSM 17459</strain>
    </source>
</reference>
<evidence type="ECO:0000256" key="1">
    <source>
        <dbReference type="SAM" id="Phobius"/>
    </source>
</evidence>
<evidence type="ECO:0000313" key="3">
    <source>
        <dbReference type="Proteomes" id="UP000184245"/>
    </source>
</evidence>